<evidence type="ECO:0000313" key="4">
    <source>
        <dbReference type="Proteomes" id="UP001385951"/>
    </source>
</evidence>
<evidence type="ECO:0000259" key="2">
    <source>
        <dbReference type="Pfam" id="PF14616"/>
    </source>
</evidence>
<feature type="region of interest" description="Disordered" evidence="1">
    <location>
        <begin position="90"/>
        <end position="117"/>
    </location>
</feature>
<keyword evidence="4" id="KW-1185">Reference proteome</keyword>
<dbReference type="PANTHER" id="PTHR28125">
    <property type="entry name" value="MEIOTIC EXPRESSION UP-REGULATED PROTEIN 26"/>
    <property type="match status" value="1"/>
</dbReference>
<feature type="compositionally biased region" description="Acidic residues" evidence="1">
    <location>
        <begin position="318"/>
        <end position="330"/>
    </location>
</feature>
<feature type="domain" description="Transcription regulator Rua1 C-terminal" evidence="2">
    <location>
        <begin position="383"/>
        <end position="504"/>
    </location>
</feature>
<organism evidence="3 4">
    <name type="scientific">Cerrena zonata</name>
    <dbReference type="NCBI Taxonomy" id="2478898"/>
    <lineage>
        <taxon>Eukaryota</taxon>
        <taxon>Fungi</taxon>
        <taxon>Dikarya</taxon>
        <taxon>Basidiomycota</taxon>
        <taxon>Agaricomycotina</taxon>
        <taxon>Agaricomycetes</taxon>
        <taxon>Polyporales</taxon>
        <taxon>Cerrenaceae</taxon>
        <taxon>Cerrena</taxon>
    </lineage>
</organism>
<dbReference type="Pfam" id="PF14616">
    <property type="entry name" value="Rua1_C"/>
    <property type="match status" value="1"/>
</dbReference>
<dbReference type="AlphaFoldDB" id="A0AAW0FPC5"/>
<accession>A0AAW0FPC5</accession>
<feature type="compositionally biased region" description="Low complexity" evidence="1">
    <location>
        <begin position="236"/>
        <end position="254"/>
    </location>
</feature>
<gene>
    <name evidence="3" type="ORF">QCA50_014945</name>
</gene>
<evidence type="ECO:0000256" key="1">
    <source>
        <dbReference type="SAM" id="MobiDB-lite"/>
    </source>
</evidence>
<comment type="caution">
    <text evidence="3">The sequence shown here is derived from an EMBL/GenBank/DDBJ whole genome shotgun (WGS) entry which is preliminary data.</text>
</comment>
<feature type="region of interest" description="Disordered" evidence="1">
    <location>
        <begin position="147"/>
        <end position="333"/>
    </location>
</feature>
<dbReference type="PANTHER" id="PTHR28125:SF3">
    <property type="entry name" value="TRANSCRIPTION REGULATOR RUA1 C-TERMINAL DOMAIN-CONTAINING PROTEIN"/>
    <property type="match status" value="1"/>
</dbReference>
<feature type="compositionally biased region" description="Polar residues" evidence="1">
    <location>
        <begin position="155"/>
        <end position="165"/>
    </location>
</feature>
<evidence type="ECO:0000313" key="3">
    <source>
        <dbReference type="EMBL" id="KAK7681982.1"/>
    </source>
</evidence>
<name>A0AAW0FPC5_9APHY</name>
<feature type="compositionally biased region" description="Basic residues" evidence="1">
    <location>
        <begin position="283"/>
        <end position="297"/>
    </location>
</feature>
<feature type="compositionally biased region" description="Low complexity" evidence="1">
    <location>
        <begin position="302"/>
        <end position="314"/>
    </location>
</feature>
<feature type="compositionally biased region" description="Low complexity" evidence="1">
    <location>
        <begin position="191"/>
        <end position="209"/>
    </location>
</feature>
<proteinExistence type="predicted"/>
<sequence length="531" mass="58523">MQPPAALDDDVYDIQRQLTFISPPARPFADTAAHDGNDWGAYTRFPTSSLHTLSPFDHSSKQRLQRSDTSMVAADALLILACTSPQSSFFPSPASQAHTHTPHSTLFSKSPSDPLKMTEQFSGTPIHHLFSSSPAYWGINSSSVSPVIRTSSSPNHASQSTTSSVAHYRSRRRPSFVHMNSPAYNDMSPLTNISSTTSTPSASTDMGPPRGRRNLRGNCREVIDSNPTNLDISPLATDSPSPRRSTRTTRATARLVSGSATAPPRVSSSSSTRERPTVATPSNKRKASASRGRNVKRTRIEATVAASARPSSSVSDHEQDEETEDEESDSEMARPMRTFPETVHSHSDFPLLYRRFHVPSFQQGDHRKPGLSGSTWNEPKTPFDLYTPRFVKGRGVTKVGLCPICCESPKRGGSSKKLWLSMKYSAFNYHMQYCHGISPSSKAPFSPPIAYKLTDQPTALKNQKPKILKGKCHKCQKWLPVEGPKEVETKVKEIFWWKHAASCHDGSTINGERDVFVEDEFYLAAADDSNA</sequence>
<reference evidence="3 4" key="1">
    <citation type="submission" date="2022-09" db="EMBL/GenBank/DDBJ databases">
        <authorList>
            <person name="Palmer J.M."/>
        </authorList>
    </citation>
    <scope>NUCLEOTIDE SEQUENCE [LARGE SCALE GENOMIC DNA]</scope>
    <source>
        <strain evidence="3 4">DSM 7382</strain>
    </source>
</reference>
<protein>
    <recommendedName>
        <fullName evidence="2">Transcription regulator Rua1 C-terminal domain-containing protein</fullName>
    </recommendedName>
</protein>
<dbReference type="InterPro" id="IPR028012">
    <property type="entry name" value="Rua1_C"/>
</dbReference>
<dbReference type="Proteomes" id="UP001385951">
    <property type="component" value="Unassembled WGS sequence"/>
</dbReference>
<feature type="compositionally biased region" description="Polar residues" evidence="1">
    <location>
        <begin position="98"/>
        <end position="111"/>
    </location>
</feature>
<dbReference type="EMBL" id="JASBNA010000038">
    <property type="protein sequence ID" value="KAK7681982.1"/>
    <property type="molecule type" value="Genomic_DNA"/>
</dbReference>